<proteinExistence type="predicted"/>
<accession>A0A0F9JLU7</accession>
<reference evidence="1" key="1">
    <citation type="journal article" date="2015" name="Nature">
        <title>Complex archaea that bridge the gap between prokaryotes and eukaryotes.</title>
        <authorList>
            <person name="Spang A."/>
            <person name="Saw J.H."/>
            <person name="Jorgensen S.L."/>
            <person name="Zaremba-Niedzwiedzka K."/>
            <person name="Martijn J."/>
            <person name="Lind A.E."/>
            <person name="van Eijk R."/>
            <person name="Schleper C."/>
            <person name="Guy L."/>
            <person name="Ettema T.J."/>
        </authorList>
    </citation>
    <scope>NUCLEOTIDE SEQUENCE</scope>
</reference>
<evidence type="ECO:0000313" key="1">
    <source>
        <dbReference type="EMBL" id="KKM06726.1"/>
    </source>
</evidence>
<name>A0A0F9JLU7_9ZZZZ</name>
<organism evidence="1">
    <name type="scientific">marine sediment metagenome</name>
    <dbReference type="NCBI Taxonomy" id="412755"/>
    <lineage>
        <taxon>unclassified sequences</taxon>
        <taxon>metagenomes</taxon>
        <taxon>ecological metagenomes</taxon>
    </lineage>
</organism>
<protein>
    <submittedName>
        <fullName evidence="1">Uncharacterized protein</fullName>
    </submittedName>
</protein>
<dbReference type="AlphaFoldDB" id="A0A0F9JLU7"/>
<gene>
    <name evidence="1" type="ORF">LCGC14_1741090</name>
</gene>
<dbReference type="EMBL" id="LAZR01015927">
    <property type="protein sequence ID" value="KKM06726.1"/>
    <property type="molecule type" value="Genomic_DNA"/>
</dbReference>
<sequence>MGLMLRQYTQTANAILSLYSNMADKEKQFRKALKAEITPLIIGLRNDNKALWKAIKLLVSEQKKTKNVKIQNQIEPPEIQKVETINPQREIKVNNFPEKIRVRGIKGLFASLNGNIRTGDNLLVKAVLQVEKALKSHIFKVQVQNQKEIKFPKVQTVDFVKEIKELLKQEAVQRVKIDNSTPKDAIPVVLVDKDKKRFYNAISQIVNALSHASDVRSLFQKFFSKGRTFKVTTGIISTANNQNENEFVLIRNPAGSGIKVRFDDMKFQASGNIVVFVRVYRLPTITDTGVALEVNNTRTDGKPEKSQAFLAPTASDFGTLLETFISTIENNFVTENRLIDMLLEDEDILITIQQSSSSSQNASFDTHYIEEHT</sequence>
<comment type="caution">
    <text evidence="1">The sequence shown here is derived from an EMBL/GenBank/DDBJ whole genome shotgun (WGS) entry which is preliminary data.</text>
</comment>